<comment type="caution">
    <text evidence="1">The sequence shown here is derived from an EMBL/GenBank/DDBJ whole genome shotgun (WGS) entry which is preliminary data.</text>
</comment>
<dbReference type="AlphaFoldDB" id="A0A074JWA3"/>
<proteinExistence type="predicted"/>
<organism evidence="1 2">
    <name type="scientific">Thioclava indica</name>
    <dbReference type="NCBI Taxonomy" id="1353528"/>
    <lineage>
        <taxon>Bacteria</taxon>
        <taxon>Pseudomonadati</taxon>
        <taxon>Pseudomonadota</taxon>
        <taxon>Alphaproteobacteria</taxon>
        <taxon>Rhodobacterales</taxon>
        <taxon>Paracoccaceae</taxon>
        <taxon>Thioclava</taxon>
    </lineage>
</organism>
<reference evidence="1 2" key="1">
    <citation type="journal article" date="2015" name="Antonie Van Leeuwenhoek">
        <title>Thioclava indica sp. nov., isolated from surface seawater of the Indian Ocean.</title>
        <authorList>
            <person name="Liu Y."/>
            <person name="Lai Q."/>
            <person name="Du J."/>
            <person name="Xu H."/>
            <person name="Jiang L."/>
            <person name="Shao Z."/>
        </authorList>
    </citation>
    <scope>NUCLEOTIDE SEQUENCE [LARGE SCALE GENOMIC DNA]</scope>
    <source>
        <strain evidence="1 2">DT23-4</strain>
    </source>
</reference>
<dbReference type="EMBL" id="AUNB01000015">
    <property type="protein sequence ID" value="KEO60764.1"/>
    <property type="molecule type" value="Genomic_DNA"/>
</dbReference>
<dbReference type="Proteomes" id="UP000027471">
    <property type="component" value="Unassembled WGS sequence"/>
</dbReference>
<accession>A0A074JWA3</accession>
<evidence type="ECO:0000313" key="2">
    <source>
        <dbReference type="Proteomes" id="UP000027471"/>
    </source>
</evidence>
<evidence type="ECO:0000313" key="1">
    <source>
        <dbReference type="EMBL" id="KEO60764.1"/>
    </source>
</evidence>
<keyword evidence="2" id="KW-1185">Reference proteome</keyword>
<name>A0A074JWA3_9RHOB</name>
<sequence>MSVFQAARVTAFQASKASRRWYRIVKAERRRAGTQKQFRMAE</sequence>
<protein>
    <submittedName>
        <fullName evidence="1">Uncharacterized protein</fullName>
    </submittedName>
</protein>
<gene>
    <name evidence="1" type="ORF">DT23_12425</name>
</gene>